<dbReference type="Gene3D" id="1.10.10.10">
    <property type="entry name" value="Winged helix-like DNA-binding domain superfamily/Winged helix DNA-binding domain"/>
    <property type="match status" value="2"/>
</dbReference>
<feature type="compositionally biased region" description="Acidic residues" evidence="4">
    <location>
        <begin position="187"/>
        <end position="196"/>
    </location>
</feature>
<keyword evidence="2" id="KW-0238">DNA-binding</keyword>
<evidence type="ECO:0000256" key="2">
    <source>
        <dbReference type="ARBA" id="ARBA00023125"/>
    </source>
</evidence>
<dbReference type="GO" id="GO:0003700">
    <property type="term" value="F:DNA-binding transcription factor activity"/>
    <property type="evidence" value="ECO:0007669"/>
    <property type="project" value="InterPro"/>
</dbReference>
<dbReference type="InterPro" id="IPR050679">
    <property type="entry name" value="Bact_HTH_transcr_reg"/>
</dbReference>
<dbReference type="SUPFAM" id="SSF46785">
    <property type="entry name" value="Winged helix' DNA-binding domain"/>
    <property type="match status" value="2"/>
</dbReference>
<dbReference type="PRINTS" id="PR00035">
    <property type="entry name" value="HTHGNTR"/>
</dbReference>
<accession>A0A1G7RWQ7</accession>
<protein>
    <submittedName>
        <fullName evidence="6">Regulatory protein, gntR family</fullName>
    </submittedName>
</protein>
<organism evidence="6 7">
    <name type="scientific">Sinosporangium album</name>
    <dbReference type="NCBI Taxonomy" id="504805"/>
    <lineage>
        <taxon>Bacteria</taxon>
        <taxon>Bacillati</taxon>
        <taxon>Actinomycetota</taxon>
        <taxon>Actinomycetes</taxon>
        <taxon>Streptosporangiales</taxon>
        <taxon>Streptosporangiaceae</taxon>
        <taxon>Sinosporangium</taxon>
    </lineage>
</organism>
<evidence type="ECO:0000259" key="5">
    <source>
        <dbReference type="PROSITE" id="PS50949"/>
    </source>
</evidence>
<dbReference type="InterPro" id="IPR036388">
    <property type="entry name" value="WH-like_DNA-bd_sf"/>
</dbReference>
<dbReference type="PANTHER" id="PTHR44846:SF1">
    <property type="entry name" value="MANNOSYL-D-GLYCERATE TRANSPORT_METABOLISM SYSTEM REPRESSOR MNGR-RELATED"/>
    <property type="match status" value="1"/>
</dbReference>
<dbReference type="Pfam" id="PF00392">
    <property type="entry name" value="GntR"/>
    <property type="match status" value="2"/>
</dbReference>
<dbReference type="PANTHER" id="PTHR44846">
    <property type="entry name" value="MANNOSYL-D-GLYCERATE TRANSPORT/METABOLISM SYSTEM REPRESSOR MNGR-RELATED"/>
    <property type="match status" value="1"/>
</dbReference>
<proteinExistence type="predicted"/>
<evidence type="ECO:0000313" key="6">
    <source>
        <dbReference type="EMBL" id="SDG15205.1"/>
    </source>
</evidence>
<dbReference type="CDD" id="cd07377">
    <property type="entry name" value="WHTH_GntR"/>
    <property type="match status" value="2"/>
</dbReference>
<evidence type="ECO:0000256" key="4">
    <source>
        <dbReference type="SAM" id="MobiDB-lite"/>
    </source>
</evidence>
<dbReference type="RefSeq" id="WP_093167675.1">
    <property type="nucleotide sequence ID" value="NZ_FNCN01000002.1"/>
</dbReference>
<evidence type="ECO:0000256" key="3">
    <source>
        <dbReference type="ARBA" id="ARBA00023163"/>
    </source>
</evidence>
<feature type="region of interest" description="Disordered" evidence="4">
    <location>
        <begin position="154"/>
        <end position="236"/>
    </location>
</feature>
<dbReference type="InterPro" id="IPR036390">
    <property type="entry name" value="WH_DNA-bd_sf"/>
</dbReference>
<sequence>MADLDGLKEEDLVRDGPVPVYKQISDWLADKISSGDLQPGDPVPSEAQLARHYKIARSTARRVAEDLRDQDLVYTRQGQGTFVGPPDTIHKRRKLTKYQQIAEAIIERIVTGKIQPGRPIPSEKMLIQEFGVAKATARQAVEQLAAEGWTNTVPQRGTFVLGPDGWPRPPAPGAIIQPDSGKRSAADDTDPTDADPADTAPANPADADPITGEPAEATSAASNAEEVDPGKNNKEG</sequence>
<dbReference type="EMBL" id="FNCN01000002">
    <property type="protein sequence ID" value="SDG15205.1"/>
    <property type="molecule type" value="Genomic_DNA"/>
</dbReference>
<feature type="compositionally biased region" description="Low complexity" evidence="4">
    <location>
        <begin position="197"/>
        <end position="224"/>
    </location>
</feature>
<dbReference type="STRING" id="504805.SAMN05421505_10277"/>
<keyword evidence="1" id="KW-0805">Transcription regulation</keyword>
<feature type="domain" description="HTH gntR-type" evidence="5">
    <location>
        <begin position="18"/>
        <end position="86"/>
    </location>
</feature>
<dbReference type="Proteomes" id="UP000198923">
    <property type="component" value="Unassembled WGS sequence"/>
</dbReference>
<keyword evidence="7" id="KW-1185">Reference proteome</keyword>
<keyword evidence="3" id="KW-0804">Transcription</keyword>
<dbReference type="GO" id="GO:0045892">
    <property type="term" value="P:negative regulation of DNA-templated transcription"/>
    <property type="evidence" value="ECO:0007669"/>
    <property type="project" value="TreeGrafter"/>
</dbReference>
<dbReference type="PROSITE" id="PS50949">
    <property type="entry name" value="HTH_GNTR"/>
    <property type="match status" value="2"/>
</dbReference>
<feature type="domain" description="HTH gntR-type" evidence="5">
    <location>
        <begin position="95"/>
        <end position="163"/>
    </location>
</feature>
<reference evidence="6 7" key="1">
    <citation type="submission" date="2016-10" db="EMBL/GenBank/DDBJ databases">
        <authorList>
            <person name="de Groot N.N."/>
        </authorList>
    </citation>
    <scope>NUCLEOTIDE SEQUENCE [LARGE SCALE GENOMIC DNA]</scope>
    <source>
        <strain evidence="6 7">CPCC 201354</strain>
    </source>
</reference>
<dbReference type="AlphaFoldDB" id="A0A1G7RWQ7"/>
<dbReference type="GO" id="GO:0003677">
    <property type="term" value="F:DNA binding"/>
    <property type="evidence" value="ECO:0007669"/>
    <property type="project" value="UniProtKB-KW"/>
</dbReference>
<evidence type="ECO:0000256" key="1">
    <source>
        <dbReference type="ARBA" id="ARBA00023015"/>
    </source>
</evidence>
<dbReference type="InterPro" id="IPR000524">
    <property type="entry name" value="Tscrpt_reg_HTH_GntR"/>
</dbReference>
<name>A0A1G7RWQ7_9ACTN</name>
<evidence type="ECO:0000313" key="7">
    <source>
        <dbReference type="Proteomes" id="UP000198923"/>
    </source>
</evidence>
<dbReference type="OrthoDB" id="4338617at2"/>
<gene>
    <name evidence="6" type="ORF">SAMN05421505_10277</name>
</gene>
<dbReference type="SMART" id="SM00345">
    <property type="entry name" value="HTH_GNTR"/>
    <property type="match status" value="2"/>
</dbReference>